<proteinExistence type="predicted"/>
<gene>
    <name evidence="1" type="ORF">M878_25515</name>
</gene>
<dbReference type="PATRIC" id="fig|1352936.5.peg.5321"/>
<dbReference type="AlphaFoldDB" id="V6K598"/>
<reference evidence="1 2" key="1">
    <citation type="journal article" date="2014" name="Genome Announc.">
        <title>Draft Genome Sequence of Streptomyces roseochromogenes subsp. oscitans DS 12.976, Producer of the Aminocoumarin Antibiotic Clorobiocin.</title>
        <authorList>
            <person name="Ruckert C."/>
            <person name="Kalinowski J."/>
            <person name="Heide L."/>
            <person name="Apel A.K."/>
        </authorList>
    </citation>
    <scope>NUCLEOTIDE SEQUENCE [LARGE SCALE GENOMIC DNA]</scope>
    <source>
        <strain evidence="1 2">DS 12.976</strain>
    </source>
</reference>
<dbReference type="EMBL" id="AWQX01000214">
    <property type="protein sequence ID" value="EST27360.1"/>
    <property type="molecule type" value="Genomic_DNA"/>
</dbReference>
<evidence type="ECO:0000313" key="2">
    <source>
        <dbReference type="Proteomes" id="UP000017984"/>
    </source>
</evidence>
<accession>V6K598</accession>
<keyword evidence="2" id="KW-1185">Reference proteome</keyword>
<evidence type="ECO:0000313" key="1">
    <source>
        <dbReference type="EMBL" id="EST27360.1"/>
    </source>
</evidence>
<comment type="caution">
    <text evidence="1">The sequence shown here is derived from an EMBL/GenBank/DDBJ whole genome shotgun (WGS) entry which is preliminary data.</text>
</comment>
<name>V6K598_STRRC</name>
<sequence length="50" mass="5570">MEITAIADSICCGPTSQVQPRARRVLNSIVSQLEDRVDEVSDRRLTLAQK</sequence>
<dbReference type="Proteomes" id="UP000017984">
    <property type="component" value="Chromosome"/>
</dbReference>
<organism evidence="1 2">
    <name type="scientific">Streptomyces roseochromogenus subsp. oscitans DS 12.976</name>
    <dbReference type="NCBI Taxonomy" id="1352936"/>
    <lineage>
        <taxon>Bacteria</taxon>
        <taxon>Bacillati</taxon>
        <taxon>Actinomycetota</taxon>
        <taxon>Actinomycetes</taxon>
        <taxon>Kitasatosporales</taxon>
        <taxon>Streptomycetaceae</taxon>
        <taxon>Streptomyces</taxon>
    </lineage>
</organism>
<protein>
    <submittedName>
        <fullName evidence="1">Uncharacterized protein</fullName>
    </submittedName>
</protein>
<dbReference type="STRING" id="1352936.M878_25515"/>
<dbReference type="HOGENOM" id="CLU_3123366_0_0_11"/>